<name>A0A7L5E4V9_9SPHI</name>
<dbReference type="InterPro" id="IPR003313">
    <property type="entry name" value="AraC-bd"/>
</dbReference>
<dbReference type="Pfam" id="PF12833">
    <property type="entry name" value="HTH_18"/>
    <property type="match status" value="1"/>
</dbReference>
<gene>
    <name evidence="5" type="ORF">HH214_16425</name>
</gene>
<dbReference type="KEGG" id="mrob:HH214_16425"/>
<dbReference type="SUPFAM" id="SSF46689">
    <property type="entry name" value="Homeodomain-like"/>
    <property type="match status" value="1"/>
</dbReference>
<dbReference type="InterPro" id="IPR009057">
    <property type="entry name" value="Homeodomain-like_sf"/>
</dbReference>
<keyword evidence="3" id="KW-0804">Transcription</keyword>
<protein>
    <submittedName>
        <fullName evidence="5">AraC family transcriptional regulator</fullName>
    </submittedName>
</protein>
<sequence length="287" mass="33274">MNPKDKIPVHRMDDWHYGIYLKSFGMVSSARPDYDLSKAHRHDFYYGVLLEKGMMALEVDFQPFHLGEHTIFFTYSGQVHRIVSARLEQGWFFPFDPAIIDQQLKNILDQSLSEVMIATLDQNKSAKFSTSLQELKAVYDEPGQRFSQPVLHALLTAFLYQTTGACFSLERNTLTSYPLRSIEITKNFRQILRQNFRSIKRPSAYAARMHISTSHLNDTVRSVTGFPVTYFIQQEAMREAQRLLYYSALSVKEIALSLGFDDAQYFSRLFTKVVGLSPLKWRTQNRN</sequence>
<dbReference type="GO" id="GO:0003700">
    <property type="term" value="F:DNA-binding transcription factor activity"/>
    <property type="evidence" value="ECO:0007669"/>
    <property type="project" value="InterPro"/>
</dbReference>
<keyword evidence="2" id="KW-0238">DNA-binding</keyword>
<dbReference type="PANTHER" id="PTHR43280">
    <property type="entry name" value="ARAC-FAMILY TRANSCRIPTIONAL REGULATOR"/>
    <property type="match status" value="1"/>
</dbReference>
<dbReference type="InterPro" id="IPR037923">
    <property type="entry name" value="HTH-like"/>
</dbReference>
<dbReference type="PANTHER" id="PTHR43280:SF32">
    <property type="entry name" value="TRANSCRIPTIONAL REGULATORY PROTEIN"/>
    <property type="match status" value="1"/>
</dbReference>
<dbReference type="GO" id="GO:0043565">
    <property type="term" value="F:sequence-specific DNA binding"/>
    <property type="evidence" value="ECO:0007669"/>
    <property type="project" value="InterPro"/>
</dbReference>
<dbReference type="SMART" id="SM00342">
    <property type="entry name" value="HTH_ARAC"/>
    <property type="match status" value="1"/>
</dbReference>
<evidence type="ECO:0000256" key="3">
    <source>
        <dbReference type="ARBA" id="ARBA00023163"/>
    </source>
</evidence>
<organism evidence="5 6">
    <name type="scientific">Mucilaginibacter robiniae</name>
    <dbReference type="NCBI Taxonomy" id="2728022"/>
    <lineage>
        <taxon>Bacteria</taxon>
        <taxon>Pseudomonadati</taxon>
        <taxon>Bacteroidota</taxon>
        <taxon>Sphingobacteriia</taxon>
        <taxon>Sphingobacteriales</taxon>
        <taxon>Sphingobacteriaceae</taxon>
        <taxon>Mucilaginibacter</taxon>
    </lineage>
</organism>
<dbReference type="InterPro" id="IPR020449">
    <property type="entry name" value="Tscrpt_reg_AraC-type_HTH"/>
</dbReference>
<proteinExistence type="predicted"/>
<dbReference type="PRINTS" id="PR00032">
    <property type="entry name" value="HTHARAC"/>
</dbReference>
<dbReference type="SUPFAM" id="SSF51215">
    <property type="entry name" value="Regulatory protein AraC"/>
    <property type="match status" value="1"/>
</dbReference>
<dbReference type="Pfam" id="PF02311">
    <property type="entry name" value="AraC_binding"/>
    <property type="match status" value="1"/>
</dbReference>
<evidence type="ECO:0000256" key="1">
    <source>
        <dbReference type="ARBA" id="ARBA00023015"/>
    </source>
</evidence>
<dbReference type="PROSITE" id="PS01124">
    <property type="entry name" value="HTH_ARAC_FAMILY_2"/>
    <property type="match status" value="1"/>
</dbReference>
<keyword evidence="6" id="KW-1185">Reference proteome</keyword>
<evidence type="ECO:0000313" key="6">
    <source>
        <dbReference type="Proteomes" id="UP000503278"/>
    </source>
</evidence>
<evidence type="ECO:0000313" key="5">
    <source>
        <dbReference type="EMBL" id="QJD97339.1"/>
    </source>
</evidence>
<feature type="domain" description="HTH araC/xylS-type" evidence="4">
    <location>
        <begin position="186"/>
        <end position="284"/>
    </location>
</feature>
<dbReference type="AlphaFoldDB" id="A0A7L5E4V9"/>
<keyword evidence="1" id="KW-0805">Transcription regulation</keyword>
<accession>A0A7L5E4V9</accession>
<reference evidence="5 6" key="1">
    <citation type="submission" date="2020-04" db="EMBL/GenBank/DDBJ databases">
        <title>Genome sequencing of novel species.</title>
        <authorList>
            <person name="Heo J."/>
            <person name="Kim S.-J."/>
            <person name="Kim J.-S."/>
            <person name="Hong S.-B."/>
            <person name="Kwon S.-W."/>
        </authorList>
    </citation>
    <scope>NUCLEOTIDE SEQUENCE [LARGE SCALE GENOMIC DNA]</scope>
    <source>
        <strain evidence="5 6">F39-2</strain>
    </source>
</reference>
<dbReference type="EMBL" id="CP051682">
    <property type="protein sequence ID" value="QJD97339.1"/>
    <property type="molecule type" value="Genomic_DNA"/>
</dbReference>
<dbReference type="InterPro" id="IPR018060">
    <property type="entry name" value="HTH_AraC"/>
</dbReference>
<dbReference type="Gene3D" id="1.10.10.60">
    <property type="entry name" value="Homeodomain-like"/>
    <property type="match status" value="1"/>
</dbReference>
<dbReference type="RefSeq" id="WP_169609429.1">
    <property type="nucleotide sequence ID" value="NZ_CP051682.1"/>
</dbReference>
<dbReference type="Proteomes" id="UP000503278">
    <property type="component" value="Chromosome"/>
</dbReference>
<evidence type="ECO:0000259" key="4">
    <source>
        <dbReference type="PROSITE" id="PS01124"/>
    </source>
</evidence>
<evidence type="ECO:0000256" key="2">
    <source>
        <dbReference type="ARBA" id="ARBA00023125"/>
    </source>
</evidence>